<gene>
    <name evidence="2" type="ORF">QWI16_01725</name>
</gene>
<proteinExistence type="predicted"/>
<dbReference type="InterPro" id="IPR011042">
    <property type="entry name" value="6-blade_b-propeller_TolB-like"/>
</dbReference>
<keyword evidence="1" id="KW-1133">Transmembrane helix</keyword>
<feature type="transmembrane region" description="Helical" evidence="1">
    <location>
        <begin position="7"/>
        <end position="26"/>
    </location>
</feature>
<protein>
    <submittedName>
        <fullName evidence="2">Uncharacterized protein</fullName>
    </submittedName>
</protein>
<organism evidence="2 3">
    <name type="scientific">Gilvimarinus algae</name>
    <dbReference type="NCBI Taxonomy" id="3058037"/>
    <lineage>
        <taxon>Bacteria</taxon>
        <taxon>Pseudomonadati</taxon>
        <taxon>Pseudomonadota</taxon>
        <taxon>Gammaproteobacteria</taxon>
        <taxon>Cellvibrionales</taxon>
        <taxon>Cellvibrionaceae</taxon>
        <taxon>Gilvimarinus</taxon>
    </lineage>
</organism>
<feature type="transmembrane region" description="Helical" evidence="1">
    <location>
        <begin position="418"/>
        <end position="439"/>
    </location>
</feature>
<dbReference type="RefSeq" id="WP_302710996.1">
    <property type="nucleotide sequence ID" value="NZ_JAULRT010000032.1"/>
</dbReference>
<keyword evidence="1" id="KW-0472">Membrane</keyword>
<keyword evidence="3" id="KW-1185">Reference proteome</keyword>
<comment type="caution">
    <text evidence="2">The sequence shown here is derived from an EMBL/GenBank/DDBJ whole genome shotgun (WGS) entry which is preliminary data.</text>
</comment>
<dbReference type="Gene3D" id="2.120.10.30">
    <property type="entry name" value="TolB, C-terminal domain"/>
    <property type="match status" value="1"/>
</dbReference>
<evidence type="ECO:0000313" key="3">
    <source>
        <dbReference type="Proteomes" id="UP001168380"/>
    </source>
</evidence>
<feature type="transmembrane region" description="Helical" evidence="1">
    <location>
        <begin position="348"/>
        <end position="368"/>
    </location>
</feature>
<accession>A0ABT8TBX0</accession>
<dbReference type="Proteomes" id="UP001168380">
    <property type="component" value="Unassembled WGS sequence"/>
</dbReference>
<feature type="transmembrane region" description="Helical" evidence="1">
    <location>
        <begin position="445"/>
        <end position="463"/>
    </location>
</feature>
<dbReference type="SUPFAM" id="SSF63825">
    <property type="entry name" value="YWTD domain"/>
    <property type="match status" value="1"/>
</dbReference>
<dbReference type="EMBL" id="JAULRT010000032">
    <property type="protein sequence ID" value="MDO3380873.1"/>
    <property type="molecule type" value="Genomic_DNA"/>
</dbReference>
<name>A0ABT8TBX0_9GAMM</name>
<keyword evidence="1" id="KW-0812">Transmembrane</keyword>
<sequence>MQGKSRIAAIGIVLGAGMALAIYLWASAGQARLFGYGFMRLDQGQLVVNFDRHLVWLDSRGRELSAKDLGAAGLHPAGDFDFFANGDLLIYHRAKPRSVWQNLRAFFRLREGPLRPDTTGPADLTRPDGFYRCALDPVRCQPLVDTEVLPARSSRFVIDRRRDLIYLADTSDHSLYKLSASGQPLASRREGFAFPNQLLLRGDELWLADTNHHSVVQIDTDTERFAEVLQTFEVAAGNSHRWPHQLAESDVGLWVLLGNHAMADGKLRFLSATGELSQPLGPAALAQAGLNDPLAIHFWQDALWVSDFSEPKLVRLHPGTGEVFDVQSETLATLEQGYRTEHERYHRFILLALLLFALVMVSGSIAAWRLEKDQTRRKLSAWTKPAEFDVGGEVTATGRADILWIRSGLATWHRRLPAVLWFCWVAIALLVLSLGFGAAGFSPSLLWLMFAMLVFLGVVNLMAQRILNSIVKSRLGVIGDSLVLVDAAGRRTVARGSNIRYSAQFLLADDVAVALGNQNLRFFAEDELKRWVYPRLGDAHKLSAREQWAALWRLRHPHVTSAAGILAAMLIFLLVLEYGVS</sequence>
<evidence type="ECO:0000256" key="1">
    <source>
        <dbReference type="SAM" id="Phobius"/>
    </source>
</evidence>
<evidence type="ECO:0000313" key="2">
    <source>
        <dbReference type="EMBL" id="MDO3380873.1"/>
    </source>
</evidence>
<reference evidence="2" key="1">
    <citation type="submission" date="2023-07" db="EMBL/GenBank/DDBJ databases">
        <title>Gilvimarinus algae sp. nov., isolated from the surface of Kelp.</title>
        <authorList>
            <person name="Sun Y.Y."/>
            <person name="Gong Y."/>
            <person name="Du Z.J."/>
        </authorList>
    </citation>
    <scope>NUCLEOTIDE SEQUENCE</scope>
    <source>
        <strain evidence="2">SDUM040014</strain>
    </source>
</reference>
<feature type="transmembrane region" description="Helical" evidence="1">
    <location>
        <begin position="559"/>
        <end position="580"/>
    </location>
</feature>